<keyword evidence="1 3" id="KW-0732">Signal</keyword>
<accession>A0A396IXS6</accession>
<dbReference type="Gene3D" id="3.50.30.30">
    <property type="match status" value="1"/>
</dbReference>
<gene>
    <name evidence="4" type="ORF">MtrunA17_Chr3g0133721</name>
</gene>
<feature type="chain" id="PRO_5017276554" description="Transmembrane protein" evidence="3">
    <location>
        <begin position="27"/>
        <end position="104"/>
    </location>
</feature>
<dbReference type="PANTHER" id="PTHR22702:SF1">
    <property type="entry name" value="PROTEASE-ASSOCIATED DOMAIN-CONTAINING PROTEIN 1"/>
    <property type="match status" value="1"/>
</dbReference>
<evidence type="ECO:0000256" key="2">
    <source>
        <dbReference type="ARBA" id="ARBA00023180"/>
    </source>
</evidence>
<evidence type="ECO:0008006" key="6">
    <source>
        <dbReference type="Google" id="ProtNLM"/>
    </source>
</evidence>
<keyword evidence="2" id="KW-0325">Glycoprotein</keyword>
<evidence type="ECO:0000313" key="5">
    <source>
        <dbReference type="Proteomes" id="UP000265566"/>
    </source>
</evidence>
<evidence type="ECO:0000256" key="3">
    <source>
        <dbReference type="SAM" id="SignalP"/>
    </source>
</evidence>
<dbReference type="EMBL" id="PSQE01000003">
    <property type="protein sequence ID" value="RHN70270.1"/>
    <property type="molecule type" value="Genomic_DNA"/>
</dbReference>
<dbReference type="Proteomes" id="UP000265566">
    <property type="component" value="Chromosome 3"/>
</dbReference>
<proteinExistence type="predicted"/>
<sequence>MKIQSSSPMSLFLGFLLLSLTPSSMAKFVVEKNNLRVTSPDSIKGTYDSTIGNFGIPQYGGSMDGTLCIQRIIKRVVQSLMSLGFPLNLSLVLFQLLFCSIVEV</sequence>
<protein>
    <recommendedName>
        <fullName evidence="6">Transmembrane protein</fullName>
    </recommendedName>
</protein>
<comment type="caution">
    <text evidence="4">The sequence shown here is derived from an EMBL/GenBank/DDBJ whole genome shotgun (WGS) entry which is preliminary data.</text>
</comment>
<dbReference type="Gramene" id="rna18833">
    <property type="protein sequence ID" value="RHN70270.1"/>
    <property type="gene ID" value="gene18833"/>
</dbReference>
<feature type="signal peptide" evidence="3">
    <location>
        <begin position="1"/>
        <end position="26"/>
    </location>
</feature>
<evidence type="ECO:0000313" key="4">
    <source>
        <dbReference type="EMBL" id="RHN70270.1"/>
    </source>
</evidence>
<organism evidence="4 5">
    <name type="scientific">Medicago truncatula</name>
    <name type="common">Barrel medic</name>
    <name type="synonym">Medicago tribuloides</name>
    <dbReference type="NCBI Taxonomy" id="3880"/>
    <lineage>
        <taxon>Eukaryota</taxon>
        <taxon>Viridiplantae</taxon>
        <taxon>Streptophyta</taxon>
        <taxon>Embryophyta</taxon>
        <taxon>Tracheophyta</taxon>
        <taxon>Spermatophyta</taxon>
        <taxon>Magnoliopsida</taxon>
        <taxon>eudicotyledons</taxon>
        <taxon>Gunneridae</taxon>
        <taxon>Pentapetalae</taxon>
        <taxon>rosids</taxon>
        <taxon>fabids</taxon>
        <taxon>Fabales</taxon>
        <taxon>Fabaceae</taxon>
        <taxon>Papilionoideae</taxon>
        <taxon>50 kb inversion clade</taxon>
        <taxon>NPAAA clade</taxon>
        <taxon>Hologalegina</taxon>
        <taxon>IRL clade</taxon>
        <taxon>Trifolieae</taxon>
        <taxon>Medicago</taxon>
    </lineage>
</organism>
<name>A0A396IXS6_MEDTR</name>
<reference evidence="5" key="1">
    <citation type="journal article" date="2018" name="Nat. Plants">
        <title>Whole-genome landscape of Medicago truncatula symbiotic genes.</title>
        <authorList>
            <person name="Pecrix Y."/>
            <person name="Staton S.E."/>
            <person name="Sallet E."/>
            <person name="Lelandais-Briere C."/>
            <person name="Moreau S."/>
            <person name="Carrere S."/>
            <person name="Blein T."/>
            <person name="Jardinaud M.F."/>
            <person name="Latrasse D."/>
            <person name="Zouine M."/>
            <person name="Zahm M."/>
            <person name="Kreplak J."/>
            <person name="Mayjonade B."/>
            <person name="Satge C."/>
            <person name="Perez M."/>
            <person name="Cauet S."/>
            <person name="Marande W."/>
            <person name="Chantry-Darmon C."/>
            <person name="Lopez-Roques C."/>
            <person name="Bouchez O."/>
            <person name="Berard A."/>
            <person name="Debelle F."/>
            <person name="Munos S."/>
            <person name="Bendahmane A."/>
            <person name="Berges H."/>
            <person name="Niebel A."/>
            <person name="Buitink J."/>
            <person name="Frugier F."/>
            <person name="Benhamed M."/>
            <person name="Crespi M."/>
            <person name="Gouzy J."/>
            <person name="Gamas P."/>
        </authorList>
    </citation>
    <scope>NUCLEOTIDE SEQUENCE [LARGE SCALE GENOMIC DNA]</scope>
    <source>
        <strain evidence="5">cv. Jemalong A17</strain>
    </source>
</reference>
<evidence type="ECO:0000256" key="1">
    <source>
        <dbReference type="ARBA" id="ARBA00022729"/>
    </source>
</evidence>
<dbReference type="PANTHER" id="PTHR22702">
    <property type="entry name" value="PROTEASE-ASSOCIATED DOMAIN-CONTAINING PROTEIN"/>
    <property type="match status" value="1"/>
</dbReference>
<dbReference type="AlphaFoldDB" id="A0A396IXS6"/>